<dbReference type="InterPro" id="IPR015422">
    <property type="entry name" value="PyrdxlP-dep_Trfase_small"/>
</dbReference>
<comment type="caution">
    <text evidence="1">The sequence shown here is derived from an EMBL/GenBank/DDBJ whole genome shotgun (WGS) entry which is preliminary data.</text>
</comment>
<protein>
    <recommendedName>
        <fullName evidence="2">LL-diaminopimelate aminotransferase</fullName>
    </recommendedName>
</protein>
<dbReference type="EMBL" id="VSSQ01015995">
    <property type="protein sequence ID" value="MPM56904.1"/>
    <property type="molecule type" value="Genomic_DNA"/>
</dbReference>
<name>A0A645B599_9ZZZZ</name>
<organism evidence="1">
    <name type="scientific">bioreactor metagenome</name>
    <dbReference type="NCBI Taxonomy" id="1076179"/>
    <lineage>
        <taxon>unclassified sequences</taxon>
        <taxon>metagenomes</taxon>
        <taxon>ecological metagenomes</taxon>
    </lineage>
</organism>
<dbReference type="Gene3D" id="3.90.1150.10">
    <property type="entry name" value="Aspartate Aminotransferase, domain 1"/>
    <property type="match status" value="1"/>
</dbReference>
<evidence type="ECO:0008006" key="2">
    <source>
        <dbReference type="Google" id="ProtNLM"/>
    </source>
</evidence>
<evidence type="ECO:0000313" key="1">
    <source>
        <dbReference type="EMBL" id="MPM56904.1"/>
    </source>
</evidence>
<dbReference type="InterPro" id="IPR015424">
    <property type="entry name" value="PyrdxlP-dep_Trfase"/>
</dbReference>
<gene>
    <name evidence="1" type="ORF">SDC9_103721</name>
</gene>
<dbReference type="AlphaFoldDB" id="A0A645B599"/>
<reference evidence="1" key="1">
    <citation type="submission" date="2019-08" db="EMBL/GenBank/DDBJ databases">
        <authorList>
            <person name="Kucharzyk K."/>
            <person name="Murdoch R.W."/>
            <person name="Higgins S."/>
            <person name="Loffler F."/>
        </authorList>
    </citation>
    <scope>NUCLEOTIDE SEQUENCE</scope>
</reference>
<sequence length="84" mass="9861">MKERADKLQTWLRTKYGPEISFEPVKGGYHLYCHFANKTDAEMDELLQELLEEKVIVKEGIQFGDKKNAVRFSFGHFLERIAKI</sequence>
<dbReference type="SUPFAM" id="SSF53383">
    <property type="entry name" value="PLP-dependent transferases"/>
    <property type="match status" value="1"/>
</dbReference>
<accession>A0A645B599</accession>
<proteinExistence type="predicted"/>